<dbReference type="AlphaFoldDB" id="A0AAE0WU85"/>
<dbReference type="InterPro" id="IPR024185">
    <property type="entry name" value="FTHF_cligase-like_sf"/>
</dbReference>
<dbReference type="EC" id="6.3.3.2" evidence="5"/>
<gene>
    <name evidence="7" type="ORF">LTR78_001580</name>
</gene>
<dbReference type="GO" id="GO:0009396">
    <property type="term" value="P:folic acid-containing compound biosynthetic process"/>
    <property type="evidence" value="ECO:0007669"/>
    <property type="project" value="TreeGrafter"/>
</dbReference>
<evidence type="ECO:0000256" key="5">
    <source>
        <dbReference type="ARBA" id="ARBA00038966"/>
    </source>
</evidence>
<proteinExistence type="inferred from homology"/>
<comment type="catalytic activity">
    <reaction evidence="4">
        <text>(6S)-5-formyl-5,6,7,8-tetrahydrofolate + ATP = (6R)-5,10-methenyltetrahydrofolate + ADP + phosphate</text>
        <dbReference type="Rhea" id="RHEA:10488"/>
        <dbReference type="ChEBI" id="CHEBI:30616"/>
        <dbReference type="ChEBI" id="CHEBI:43474"/>
        <dbReference type="ChEBI" id="CHEBI:57455"/>
        <dbReference type="ChEBI" id="CHEBI:57457"/>
        <dbReference type="ChEBI" id="CHEBI:456216"/>
        <dbReference type="EC" id="6.3.3.2"/>
    </reaction>
</comment>
<evidence type="ECO:0000256" key="6">
    <source>
        <dbReference type="PIRSR" id="PIRSR006806-1"/>
    </source>
</evidence>
<dbReference type="GO" id="GO:0030272">
    <property type="term" value="F:5-formyltetrahydrofolate cyclo-ligase activity"/>
    <property type="evidence" value="ECO:0007669"/>
    <property type="project" value="UniProtKB-EC"/>
</dbReference>
<evidence type="ECO:0000256" key="2">
    <source>
        <dbReference type="ARBA" id="ARBA00022741"/>
    </source>
</evidence>
<dbReference type="Proteomes" id="UP001274830">
    <property type="component" value="Unassembled WGS sequence"/>
</dbReference>
<organism evidence="7 8">
    <name type="scientific">Recurvomyces mirabilis</name>
    <dbReference type="NCBI Taxonomy" id="574656"/>
    <lineage>
        <taxon>Eukaryota</taxon>
        <taxon>Fungi</taxon>
        <taxon>Dikarya</taxon>
        <taxon>Ascomycota</taxon>
        <taxon>Pezizomycotina</taxon>
        <taxon>Dothideomycetes</taxon>
        <taxon>Dothideomycetidae</taxon>
        <taxon>Mycosphaerellales</taxon>
        <taxon>Teratosphaeriaceae</taxon>
        <taxon>Recurvomyces</taxon>
    </lineage>
</organism>
<dbReference type="EMBL" id="JAUTXT010000004">
    <property type="protein sequence ID" value="KAK3678285.1"/>
    <property type="molecule type" value="Genomic_DNA"/>
</dbReference>
<keyword evidence="3 6" id="KW-0067">ATP-binding</keyword>
<evidence type="ECO:0000313" key="8">
    <source>
        <dbReference type="Proteomes" id="UP001274830"/>
    </source>
</evidence>
<feature type="binding site" evidence="6">
    <location>
        <position position="55"/>
    </location>
    <ligand>
        <name>substrate</name>
    </ligand>
</feature>
<feature type="binding site" evidence="6">
    <location>
        <position position="61"/>
    </location>
    <ligand>
        <name>substrate</name>
    </ligand>
</feature>
<dbReference type="PANTHER" id="PTHR23407">
    <property type="entry name" value="ATPASE INHIBITOR/5-FORMYLTETRAHYDROFOLATE CYCLO-LIGASE"/>
    <property type="match status" value="1"/>
</dbReference>
<comment type="caution">
    <text evidence="7">The sequence shown here is derived from an EMBL/GenBank/DDBJ whole genome shotgun (WGS) entry which is preliminary data.</text>
</comment>
<feature type="binding site" evidence="6">
    <location>
        <begin position="166"/>
        <end position="174"/>
    </location>
    <ligand>
        <name>ATP</name>
        <dbReference type="ChEBI" id="CHEBI:30616"/>
    </ligand>
</feature>
<sequence length="233" mass="25210">MSTEAREAKKALRNDIKARLSHLPEEEVTRQSTTAQNLILSLPQYHEAKTLSIYLSMPLSEVRTDLLVRDALGKGKRVFVPYIHSVPPPPKETHVGNTRDEYEGLGRDGWGIPHLSAAGIEERENGMGGVGTSLGTDGKYGGGGESGGGLDLIVLPGVAFDSAMSRMGHGAGFYDSYLTRFCADGKRRRPFLVGLCLAEQILPPGEIMMQEWDWRVDAVAVGDGRLLTSSSVA</sequence>
<evidence type="ECO:0000256" key="4">
    <source>
        <dbReference type="ARBA" id="ARBA00036539"/>
    </source>
</evidence>
<dbReference type="Gene3D" id="3.40.50.10420">
    <property type="entry name" value="NagB/RpiA/CoA transferase-like"/>
    <property type="match status" value="1"/>
</dbReference>
<evidence type="ECO:0000313" key="7">
    <source>
        <dbReference type="EMBL" id="KAK3678285.1"/>
    </source>
</evidence>
<dbReference type="GO" id="GO:0035999">
    <property type="term" value="P:tetrahydrofolate interconversion"/>
    <property type="evidence" value="ECO:0007669"/>
    <property type="project" value="TreeGrafter"/>
</dbReference>
<keyword evidence="2 6" id="KW-0547">Nucleotide-binding</keyword>
<protein>
    <recommendedName>
        <fullName evidence="5">5-formyltetrahydrofolate cyclo-ligase</fullName>
        <ecNumber evidence="5">6.3.3.2</ecNumber>
    </recommendedName>
</protein>
<dbReference type="PANTHER" id="PTHR23407:SF1">
    <property type="entry name" value="5-FORMYLTETRAHYDROFOLATE CYCLO-LIGASE"/>
    <property type="match status" value="1"/>
</dbReference>
<dbReference type="GO" id="GO:0005739">
    <property type="term" value="C:mitochondrion"/>
    <property type="evidence" value="ECO:0007669"/>
    <property type="project" value="TreeGrafter"/>
</dbReference>
<reference evidence="7" key="1">
    <citation type="submission" date="2023-07" db="EMBL/GenBank/DDBJ databases">
        <title>Black Yeasts Isolated from many extreme environments.</title>
        <authorList>
            <person name="Coleine C."/>
            <person name="Stajich J.E."/>
            <person name="Selbmann L."/>
        </authorList>
    </citation>
    <scope>NUCLEOTIDE SEQUENCE</scope>
    <source>
        <strain evidence="7">CCFEE 5485</strain>
    </source>
</reference>
<comment type="similarity">
    <text evidence="1">Belongs to the 5-formyltetrahydrofolate cyclo-ligase family.</text>
</comment>
<dbReference type="GO" id="GO:0005524">
    <property type="term" value="F:ATP binding"/>
    <property type="evidence" value="ECO:0007669"/>
    <property type="project" value="UniProtKB-KW"/>
</dbReference>
<feature type="binding site" evidence="6">
    <location>
        <begin position="9"/>
        <end position="13"/>
    </location>
    <ligand>
        <name>ATP</name>
        <dbReference type="ChEBI" id="CHEBI:30616"/>
    </ligand>
</feature>
<dbReference type="SUPFAM" id="SSF100950">
    <property type="entry name" value="NagB/RpiA/CoA transferase-like"/>
    <property type="match status" value="1"/>
</dbReference>
<evidence type="ECO:0000256" key="3">
    <source>
        <dbReference type="ARBA" id="ARBA00022840"/>
    </source>
</evidence>
<dbReference type="InterPro" id="IPR037171">
    <property type="entry name" value="NagB/RpiA_transferase-like"/>
</dbReference>
<evidence type="ECO:0000256" key="1">
    <source>
        <dbReference type="ARBA" id="ARBA00010638"/>
    </source>
</evidence>
<dbReference type="InterPro" id="IPR002698">
    <property type="entry name" value="FTHF_cligase"/>
</dbReference>
<name>A0AAE0WU85_9PEZI</name>
<dbReference type="PIRSF" id="PIRSF006806">
    <property type="entry name" value="FTHF_cligase"/>
    <property type="match status" value="1"/>
</dbReference>
<accession>A0AAE0WU85</accession>
<keyword evidence="8" id="KW-1185">Reference proteome</keyword>
<dbReference type="Pfam" id="PF01812">
    <property type="entry name" value="5-FTHF_cyc-lig"/>
    <property type="match status" value="1"/>
</dbReference>